<organism evidence="1 2">
    <name type="scientific">Edaphosphingomonas fennica</name>
    <dbReference type="NCBI Taxonomy" id="114404"/>
    <lineage>
        <taxon>Bacteria</taxon>
        <taxon>Pseudomonadati</taxon>
        <taxon>Pseudomonadota</taxon>
        <taxon>Alphaproteobacteria</taxon>
        <taxon>Sphingomonadales</taxon>
        <taxon>Rhizorhabdaceae</taxon>
        <taxon>Edaphosphingomonas</taxon>
    </lineage>
</organism>
<reference evidence="1 2" key="1">
    <citation type="submission" date="2017-11" db="EMBL/GenBank/DDBJ databases">
        <title>Sphingomonas oleivorans sp. nov., isolated from oil-contaminated soil.</title>
        <authorList>
            <person name="Wang L."/>
            <person name="Chen L."/>
        </authorList>
    </citation>
    <scope>NUCLEOTIDE SEQUENCE [LARGE SCALE GENOMIC DNA]</scope>
    <source>
        <strain evidence="1 2">K101</strain>
    </source>
</reference>
<gene>
    <name evidence="1" type="ORF">CV103_21620</name>
</gene>
<dbReference type="EMBL" id="PHHF01000085">
    <property type="protein sequence ID" value="PTD15938.1"/>
    <property type="molecule type" value="Genomic_DNA"/>
</dbReference>
<dbReference type="AlphaFoldDB" id="A0A2T4HJF8"/>
<proteinExistence type="predicted"/>
<sequence>MDPAAVRALGGTLTVLASVLGRAGVIPMRELADILAIYATITSENDRPQGLLIGCWASILREAADHCTKDEKDTDAVSSPGA</sequence>
<name>A0A2T4HJF8_9SPHN</name>
<evidence type="ECO:0000313" key="1">
    <source>
        <dbReference type="EMBL" id="PTD15938.1"/>
    </source>
</evidence>
<protein>
    <submittedName>
        <fullName evidence="1">Uncharacterized protein</fullName>
    </submittedName>
</protein>
<evidence type="ECO:0000313" key="2">
    <source>
        <dbReference type="Proteomes" id="UP000241206"/>
    </source>
</evidence>
<comment type="caution">
    <text evidence="1">The sequence shown here is derived from an EMBL/GenBank/DDBJ whole genome shotgun (WGS) entry which is preliminary data.</text>
</comment>
<dbReference type="Proteomes" id="UP000241206">
    <property type="component" value="Unassembled WGS sequence"/>
</dbReference>
<keyword evidence="2" id="KW-1185">Reference proteome</keyword>
<accession>A0A2T4HJF8</accession>